<comment type="caution">
    <text evidence="1">The sequence shown here is derived from an EMBL/GenBank/DDBJ whole genome shotgun (WGS) entry which is preliminary data.</text>
</comment>
<gene>
    <name evidence="1" type="ORF">JCM19239_7100</name>
</gene>
<accession>A0ABQ0JKT9</accession>
<dbReference type="Proteomes" id="UP000029223">
    <property type="component" value="Unassembled WGS sequence"/>
</dbReference>
<protein>
    <submittedName>
        <fullName evidence="1">Membrane-fusion protein</fullName>
    </submittedName>
</protein>
<dbReference type="EMBL" id="BBMS01000063">
    <property type="protein sequence ID" value="GAL29373.1"/>
    <property type="molecule type" value="Genomic_DNA"/>
</dbReference>
<evidence type="ECO:0000313" key="1">
    <source>
        <dbReference type="EMBL" id="GAL29373.1"/>
    </source>
</evidence>
<reference evidence="2" key="1">
    <citation type="submission" date="2014-09" db="EMBL/GenBank/DDBJ databases">
        <title>Vibrio variabilis JCM 19239. (C206) whole genome shotgun sequence.</title>
        <authorList>
            <person name="Sawabe T."/>
            <person name="Meirelles P."/>
            <person name="Nakanishi M."/>
            <person name="Sayaka M."/>
            <person name="Hattori M."/>
            <person name="Ohkuma M."/>
        </authorList>
    </citation>
    <scope>NUCLEOTIDE SEQUENCE [LARGE SCALE GENOMIC DNA]</scope>
    <source>
        <strain evidence="2">JCM 19239</strain>
    </source>
</reference>
<organism evidence="1 2">
    <name type="scientific">Vibrio variabilis</name>
    <dbReference type="NCBI Taxonomy" id="990271"/>
    <lineage>
        <taxon>Bacteria</taxon>
        <taxon>Pseudomonadati</taxon>
        <taxon>Pseudomonadota</taxon>
        <taxon>Gammaproteobacteria</taxon>
        <taxon>Vibrionales</taxon>
        <taxon>Vibrionaceae</taxon>
        <taxon>Vibrio</taxon>
    </lineage>
</organism>
<keyword evidence="2" id="KW-1185">Reference proteome</keyword>
<proteinExistence type="predicted"/>
<evidence type="ECO:0000313" key="2">
    <source>
        <dbReference type="Proteomes" id="UP000029223"/>
    </source>
</evidence>
<sequence length="43" mass="4907">MGDFATWRSTDATQGFDLRTFEVEARPLDDVELRMGMSLVVEL</sequence>
<name>A0ABQ0JKT9_9VIBR</name>